<reference evidence="2 3" key="1">
    <citation type="journal article" date="2016" name="Nat. Commun.">
        <title>Thousands of microbial genomes shed light on interconnected biogeochemical processes in an aquifer system.</title>
        <authorList>
            <person name="Anantharaman K."/>
            <person name="Brown C.T."/>
            <person name="Hug L.A."/>
            <person name="Sharon I."/>
            <person name="Castelle C.J."/>
            <person name="Probst A.J."/>
            <person name="Thomas B.C."/>
            <person name="Singh A."/>
            <person name="Wilkins M.J."/>
            <person name="Karaoz U."/>
            <person name="Brodie E.L."/>
            <person name="Williams K.H."/>
            <person name="Hubbard S.S."/>
            <person name="Banfield J.F."/>
        </authorList>
    </citation>
    <scope>NUCLEOTIDE SEQUENCE [LARGE SCALE GENOMIC DNA]</scope>
</reference>
<accession>A0A1F5TMS2</accession>
<keyword evidence="1" id="KW-0812">Transmembrane</keyword>
<dbReference type="AlphaFoldDB" id="A0A1F5TMS2"/>
<sequence length="163" mass="17223">MSYPILKIVGPVLTIMVFFVLIGNTTYAVIGQPVPDVTNNPANTNPGTPATLSDPLNLPKDSGVQVLIGRVINAALGVVGSLALLMFVYGGLLWMTSGGNDEKVKQGREILIWATAGLALVFFSYVLVRFVIQGLTGQALPGATQQEASNDAAQRGFNYQTGQ</sequence>
<feature type="transmembrane region" description="Helical" evidence="1">
    <location>
        <begin position="67"/>
        <end position="89"/>
    </location>
</feature>
<dbReference type="Proteomes" id="UP000177939">
    <property type="component" value="Unassembled WGS sequence"/>
</dbReference>
<dbReference type="Pfam" id="PF18895">
    <property type="entry name" value="T4SS_pilin"/>
    <property type="match status" value="1"/>
</dbReference>
<proteinExistence type="predicted"/>
<keyword evidence="1" id="KW-1133">Transmembrane helix</keyword>
<evidence type="ECO:0000313" key="2">
    <source>
        <dbReference type="EMBL" id="OGF40250.1"/>
    </source>
</evidence>
<evidence type="ECO:0000256" key="1">
    <source>
        <dbReference type="SAM" id="Phobius"/>
    </source>
</evidence>
<keyword evidence="1" id="KW-0472">Membrane</keyword>
<feature type="transmembrane region" description="Helical" evidence="1">
    <location>
        <begin position="110"/>
        <end position="132"/>
    </location>
</feature>
<feature type="transmembrane region" description="Helical" evidence="1">
    <location>
        <begin position="12"/>
        <end position="30"/>
    </location>
</feature>
<evidence type="ECO:0000313" key="3">
    <source>
        <dbReference type="Proteomes" id="UP000177939"/>
    </source>
</evidence>
<organism evidence="2 3">
    <name type="scientific">Candidatus Falkowbacteria bacterium RIFOXYC2_FULL_47_12</name>
    <dbReference type="NCBI Taxonomy" id="1798004"/>
    <lineage>
        <taxon>Bacteria</taxon>
        <taxon>Candidatus Falkowiibacteriota</taxon>
    </lineage>
</organism>
<gene>
    <name evidence="2" type="ORF">A2477_01645</name>
</gene>
<dbReference type="InterPro" id="IPR043993">
    <property type="entry name" value="T4SS_pilin"/>
</dbReference>
<protein>
    <submittedName>
        <fullName evidence="2">Uncharacterized protein</fullName>
    </submittedName>
</protein>
<comment type="caution">
    <text evidence="2">The sequence shown here is derived from an EMBL/GenBank/DDBJ whole genome shotgun (WGS) entry which is preliminary data.</text>
</comment>
<dbReference type="EMBL" id="MFGL01000028">
    <property type="protein sequence ID" value="OGF40250.1"/>
    <property type="molecule type" value="Genomic_DNA"/>
</dbReference>
<name>A0A1F5TMS2_9BACT</name>